<gene>
    <name evidence="5" type="ORF">FHS13_003524</name>
</gene>
<dbReference type="PROSITE" id="PS00356">
    <property type="entry name" value="HTH_LACI_1"/>
    <property type="match status" value="1"/>
</dbReference>
<reference evidence="5 6" key="1">
    <citation type="submission" date="2020-08" db="EMBL/GenBank/DDBJ databases">
        <title>Genomic Encyclopedia of Type Strains, Phase III (KMG-III): the genomes of soil and plant-associated and newly described type strains.</title>
        <authorList>
            <person name="Whitman W."/>
        </authorList>
    </citation>
    <scope>NUCLEOTIDE SEQUENCE [LARGE SCALE GENOMIC DNA]</scope>
    <source>
        <strain evidence="5 6">CECT 8712</strain>
    </source>
</reference>
<dbReference type="PROSITE" id="PS50932">
    <property type="entry name" value="HTH_LACI_2"/>
    <property type="match status" value="1"/>
</dbReference>
<accession>A0A841IYM0</accession>
<dbReference type="PANTHER" id="PTHR30146">
    <property type="entry name" value="LACI-RELATED TRANSCRIPTIONAL REPRESSOR"/>
    <property type="match status" value="1"/>
</dbReference>
<keyword evidence="3" id="KW-0804">Transcription</keyword>
<keyword evidence="1" id="KW-0805">Transcription regulation</keyword>
<dbReference type="RefSeq" id="WP_246405362.1">
    <property type="nucleotide sequence ID" value="NZ_JACHJO010000010.1"/>
</dbReference>
<dbReference type="CDD" id="cd01392">
    <property type="entry name" value="HTH_LacI"/>
    <property type="match status" value="1"/>
</dbReference>
<keyword evidence="6" id="KW-1185">Reference proteome</keyword>
<dbReference type="SMART" id="SM00354">
    <property type="entry name" value="HTH_LACI"/>
    <property type="match status" value="1"/>
</dbReference>
<protein>
    <submittedName>
        <fullName evidence="5">DNA-binding LacI/PurR family transcriptional regulator</fullName>
    </submittedName>
</protein>
<dbReference type="PANTHER" id="PTHR30146:SF109">
    <property type="entry name" value="HTH-TYPE TRANSCRIPTIONAL REGULATOR GALS"/>
    <property type="match status" value="1"/>
</dbReference>
<dbReference type="InterPro" id="IPR046335">
    <property type="entry name" value="LacI/GalR-like_sensor"/>
</dbReference>
<dbReference type="Gene3D" id="1.10.260.40">
    <property type="entry name" value="lambda repressor-like DNA-binding domains"/>
    <property type="match status" value="1"/>
</dbReference>
<organism evidence="5 6">
    <name type="scientific">Nocardiopsis algeriensis</name>
    <dbReference type="NCBI Taxonomy" id="1478215"/>
    <lineage>
        <taxon>Bacteria</taxon>
        <taxon>Bacillati</taxon>
        <taxon>Actinomycetota</taxon>
        <taxon>Actinomycetes</taxon>
        <taxon>Streptosporangiales</taxon>
        <taxon>Nocardiopsidaceae</taxon>
        <taxon>Nocardiopsis</taxon>
    </lineage>
</organism>
<dbReference type="CDD" id="cd01574">
    <property type="entry name" value="PBP1_LacI"/>
    <property type="match status" value="1"/>
</dbReference>
<dbReference type="EMBL" id="JACHJO010000010">
    <property type="protein sequence ID" value="MBB6121555.1"/>
    <property type="molecule type" value="Genomic_DNA"/>
</dbReference>
<sequence>MSPPGGRTPVMADVARLAGVSHQTVSRVVNGHPNVREETVLRVRRAIEELGYHRNSTARALVTRRTNVLGVIAFDTTLFGPARTLSGIERAAREAGYFVSIVSLDDVSPGGVVAAAEYLVEQSVEGCVAIAPQRSLVEALAGLPGPRPLVAVEGGEGSGLPVVCVDQVQGAREAVRHLLDLGHATVHHIEGPPSWLESEARASGWRRELERAGAPVPEPLQGDWSPRSGYDLGRRLVQRRAAGERVTAVFVANDQMAVGVLRALHEAGLDVPGDVSVAGFDDVPEAEFLTPSLTTVFQDFAQVGKESLALLLGRIGAERGGSAPPPGDVRRVVPARLRIRGSSGPPPP</sequence>
<evidence type="ECO:0000256" key="3">
    <source>
        <dbReference type="ARBA" id="ARBA00023163"/>
    </source>
</evidence>
<feature type="domain" description="HTH lacI-type" evidence="4">
    <location>
        <begin position="9"/>
        <end position="63"/>
    </location>
</feature>
<dbReference type="Proteomes" id="UP000536604">
    <property type="component" value="Unassembled WGS sequence"/>
</dbReference>
<dbReference type="InterPro" id="IPR010982">
    <property type="entry name" value="Lambda_DNA-bd_dom_sf"/>
</dbReference>
<dbReference type="GO" id="GO:0003700">
    <property type="term" value="F:DNA-binding transcription factor activity"/>
    <property type="evidence" value="ECO:0007669"/>
    <property type="project" value="TreeGrafter"/>
</dbReference>
<dbReference type="InterPro" id="IPR000843">
    <property type="entry name" value="HTH_LacI"/>
</dbReference>
<dbReference type="Gene3D" id="3.40.50.2300">
    <property type="match status" value="2"/>
</dbReference>
<evidence type="ECO:0000313" key="6">
    <source>
        <dbReference type="Proteomes" id="UP000536604"/>
    </source>
</evidence>
<dbReference type="SUPFAM" id="SSF53822">
    <property type="entry name" value="Periplasmic binding protein-like I"/>
    <property type="match status" value="1"/>
</dbReference>
<proteinExistence type="predicted"/>
<dbReference type="SUPFAM" id="SSF47413">
    <property type="entry name" value="lambda repressor-like DNA-binding domains"/>
    <property type="match status" value="1"/>
</dbReference>
<dbReference type="AlphaFoldDB" id="A0A841IYM0"/>
<dbReference type="Pfam" id="PF13377">
    <property type="entry name" value="Peripla_BP_3"/>
    <property type="match status" value="1"/>
</dbReference>
<dbReference type="GO" id="GO:0000976">
    <property type="term" value="F:transcription cis-regulatory region binding"/>
    <property type="evidence" value="ECO:0007669"/>
    <property type="project" value="TreeGrafter"/>
</dbReference>
<evidence type="ECO:0000313" key="5">
    <source>
        <dbReference type="EMBL" id="MBB6121555.1"/>
    </source>
</evidence>
<dbReference type="InterPro" id="IPR028082">
    <property type="entry name" value="Peripla_BP_I"/>
</dbReference>
<evidence type="ECO:0000256" key="1">
    <source>
        <dbReference type="ARBA" id="ARBA00023015"/>
    </source>
</evidence>
<keyword evidence="2 5" id="KW-0238">DNA-binding</keyword>
<dbReference type="Pfam" id="PF00356">
    <property type="entry name" value="LacI"/>
    <property type="match status" value="1"/>
</dbReference>
<evidence type="ECO:0000256" key="2">
    <source>
        <dbReference type="ARBA" id="ARBA00023125"/>
    </source>
</evidence>
<comment type="caution">
    <text evidence="5">The sequence shown here is derived from an EMBL/GenBank/DDBJ whole genome shotgun (WGS) entry which is preliminary data.</text>
</comment>
<name>A0A841IYM0_9ACTN</name>
<evidence type="ECO:0000259" key="4">
    <source>
        <dbReference type="PROSITE" id="PS50932"/>
    </source>
</evidence>